<feature type="transmembrane region" description="Helical" evidence="1">
    <location>
        <begin position="896"/>
        <end position="919"/>
    </location>
</feature>
<comment type="caution">
    <text evidence="2">The sequence shown here is derived from an EMBL/GenBank/DDBJ whole genome shotgun (WGS) entry which is preliminary data.</text>
</comment>
<dbReference type="InterPro" id="IPR001036">
    <property type="entry name" value="Acrflvin-R"/>
</dbReference>
<dbReference type="GO" id="GO:0005886">
    <property type="term" value="C:plasma membrane"/>
    <property type="evidence" value="ECO:0007669"/>
    <property type="project" value="TreeGrafter"/>
</dbReference>
<dbReference type="Proteomes" id="UP000027997">
    <property type="component" value="Unassembled WGS sequence"/>
</dbReference>
<feature type="transmembrane region" description="Helical" evidence="1">
    <location>
        <begin position="870"/>
        <end position="889"/>
    </location>
</feature>
<dbReference type="SUPFAM" id="SSF82714">
    <property type="entry name" value="Multidrug efflux transporter AcrB TolC docking domain, DN and DC subdomains"/>
    <property type="match status" value="2"/>
</dbReference>
<dbReference type="Gene3D" id="3.30.70.1430">
    <property type="entry name" value="Multidrug efflux transporter AcrB pore domain"/>
    <property type="match status" value="2"/>
</dbReference>
<dbReference type="Pfam" id="PF00873">
    <property type="entry name" value="ACR_tran"/>
    <property type="match status" value="1"/>
</dbReference>
<keyword evidence="1" id="KW-1133">Transmembrane helix</keyword>
<evidence type="ECO:0000313" key="2">
    <source>
        <dbReference type="EMBL" id="KEI70693.1"/>
    </source>
</evidence>
<dbReference type="STRING" id="305900.GV64_08025"/>
<dbReference type="eggNOG" id="COG0841">
    <property type="taxonomic scope" value="Bacteria"/>
</dbReference>
<keyword evidence="1" id="KW-0472">Membrane</keyword>
<evidence type="ECO:0000256" key="1">
    <source>
        <dbReference type="SAM" id="Phobius"/>
    </source>
</evidence>
<feature type="transmembrane region" description="Helical" evidence="1">
    <location>
        <begin position="527"/>
        <end position="552"/>
    </location>
</feature>
<keyword evidence="1" id="KW-0812">Transmembrane</keyword>
<keyword evidence="3" id="KW-1185">Reference proteome</keyword>
<feature type="transmembrane region" description="Helical" evidence="1">
    <location>
        <begin position="331"/>
        <end position="347"/>
    </location>
</feature>
<name>A0A081K967_9GAMM</name>
<gene>
    <name evidence="2" type="ORF">GV64_08025</name>
</gene>
<organism evidence="2 3">
    <name type="scientific">Endozoicomonas elysicola</name>
    <dbReference type="NCBI Taxonomy" id="305900"/>
    <lineage>
        <taxon>Bacteria</taxon>
        <taxon>Pseudomonadati</taxon>
        <taxon>Pseudomonadota</taxon>
        <taxon>Gammaproteobacteria</taxon>
        <taxon>Oceanospirillales</taxon>
        <taxon>Endozoicomonadaceae</taxon>
        <taxon>Endozoicomonas</taxon>
    </lineage>
</organism>
<feature type="transmembrane region" description="Helical" evidence="1">
    <location>
        <begin position="967"/>
        <end position="987"/>
    </location>
</feature>
<dbReference type="SUPFAM" id="SSF82693">
    <property type="entry name" value="Multidrug efflux transporter AcrB pore domain, PN1, PN2, PC1 and PC2 subdomains"/>
    <property type="match status" value="2"/>
</dbReference>
<sequence>MIRYFIKHPTAANLMMAALLIAGFLSLPDIKRETFPEFSPSYISATVAYPGATPEEVEESLCLRMEDAIDGLSHIEESKCQAQEGSASLNIKLDNSADIGRMLVDVQTQINAINDFPSEIESPVVQELDWNERVVDVAITANTSLPDLKAYAEDVRKRMKVDAGLQLVALHNFSDHQLRVELRESSLRQLGLTVSDIASKLARQNIKLPSGNIETRDKNLLIRFDERKVTPERLGQTIIASSTSGGVIRLADIATITDRFELDENRIHFNGQPAAILTISKNKADDALRVKSVVENFVQQEQTRAPDGITLTMTNDLSSVLWDRLTMMVRNGWQGILLVFGVMWLFFSLRYSFWVAAGLPVAFLGSIMLMAQLGLSINIISLVALLMAIGIMMDDAIVISESIAAHLDRGMEVDDAVLAGVKKVLPGVVSSYLTTICIFGSLLFLEGQMGSVLKVIPQVLILVLTLSLIEAFLILPHHLAHSLHRSAEKNNKERPVLAFKQRFLEQFEQFRTGKLVNMVSKVIEWRYLFMGSVLSLLLISISLITSGAIYFIGFPEVDGDQAEVRIILPPGATLQQTSSLVETVVASAEKLNRQLSSNNEDGHPLVENITQRYNFNPDASEKGPHIATVKVDLRSAESRNTLLDDFLDAWREDVGELPGPIAMTFTMGSIGPSGRAIEIRAQHQDLETLKAASLDIQSFLGNFDGVSNLMDDMRRGKEEVVIKLRPGAESFGIDGQLIASQLRAAYFGQTADEIQVGSENLEVQVQLDSQDINQLDDLINLPIILPDGSQVPLATITTLTYERNFVRIQRINGLRTLTITGDIDQKKASASQINRKLRQELLPELKQNYPGIRFGFEGEVKENAKTSNSMSKGFILGLFGIFAILSFQFRSYFEPFVVMLAIPLALVGVIWGHFLLGYSLSMPSIMGFVSLAGIVVNDSILLVQYIRHHIDAGETVHKAAVLASRDRFRAVFLTSVTTAVGLLPLLLERSLQAQVVQPLVISIVFGIFASTLMVLFVIPTAYAILADFGMIRKKSE</sequence>
<protein>
    <submittedName>
        <fullName evidence="2">Acriflavin resistance protein</fullName>
    </submittedName>
</protein>
<feature type="transmembrane region" description="Helical" evidence="1">
    <location>
        <begin position="379"/>
        <end position="403"/>
    </location>
</feature>
<dbReference type="Gene3D" id="3.30.70.1320">
    <property type="entry name" value="Multidrug efflux transporter AcrB pore domain like"/>
    <property type="match status" value="1"/>
</dbReference>
<dbReference type="RefSeq" id="WP_020580698.1">
    <property type="nucleotide sequence ID" value="NZ_JOJP01000001.1"/>
</dbReference>
<dbReference type="PRINTS" id="PR00702">
    <property type="entry name" value="ACRIFLAVINRP"/>
</dbReference>
<dbReference type="SUPFAM" id="SSF82866">
    <property type="entry name" value="Multidrug efflux transporter AcrB transmembrane domain"/>
    <property type="match status" value="2"/>
</dbReference>
<dbReference type="EMBL" id="JOJP01000001">
    <property type="protein sequence ID" value="KEI70693.1"/>
    <property type="molecule type" value="Genomic_DNA"/>
</dbReference>
<evidence type="ECO:0000313" key="3">
    <source>
        <dbReference type="Proteomes" id="UP000027997"/>
    </source>
</evidence>
<dbReference type="Gene3D" id="1.20.1640.10">
    <property type="entry name" value="Multidrug efflux transporter AcrB transmembrane domain"/>
    <property type="match status" value="2"/>
</dbReference>
<dbReference type="InterPro" id="IPR027463">
    <property type="entry name" value="AcrB_DN_DC_subdom"/>
</dbReference>
<feature type="transmembrane region" description="Helical" evidence="1">
    <location>
        <begin position="925"/>
        <end position="946"/>
    </location>
</feature>
<feature type="transmembrane region" description="Helical" evidence="1">
    <location>
        <begin position="424"/>
        <end position="444"/>
    </location>
</feature>
<proteinExistence type="predicted"/>
<feature type="transmembrane region" description="Helical" evidence="1">
    <location>
        <begin position="456"/>
        <end position="475"/>
    </location>
</feature>
<accession>A0A081K967</accession>
<dbReference type="AlphaFoldDB" id="A0A081K967"/>
<dbReference type="Gene3D" id="3.30.2090.10">
    <property type="entry name" value="Multidrug efflux transporter AcrB TolC docking domain, DN and DC subdomains"/>
    <property type="match status" value="2"/>
</dbReference>
<reference evidence="2 3" key="1">
    <citation type="submission" date="2014-06" db="EMBL/GenBank/DDBJ databases">
        <title>Whole Genome Sequences of Three Symbiotic Endozoicomonas Bacteria.</title>
        <authorList>
            <person name="Neave M.J."/>
            <person name="Apprill A."/>
            <person name="Voolstra C.R."/>
        </authorList>
    </citation>
    <scope>NUCLEOTIDE SEQUENCE [LARGE SCALE GENOMIC DNA]</scope>
    <source>
        <strain evidence="2 3">DSM 22380</strain>
    </source>
</reference>
<dbReference type="PANTHER" id="PTHR32063">
    <property type="match status" value="1"/>
</dbReference>
<dbReference type="Gene3D" id="3.30.70.1440">
    <property type="entry name" value="Multidrug efflux transporter AcrB pore domain"/>
    <property type="match status" value="1"/>
</dbReference>
<feature type="transmembrane region" description="Helical" evidence="1">
    <location>
        <begin position="999"/>
        <end position="1025"/>
    </location>
</feature>
<dbReference type="GO" id="GO:0042910">
    <property type="term" value="F:xenobiotic transmembrane transporter activity"/>
    <property type="evidence" value="ECO:0007669"/>
    <property type="project" value="TreeGrafter"/>
</dbReference>
<dbReference type="PANTHER" id="PTHR32063:SF33">
    <property type="entry name" value="RND SUPERFAMILY EFFLUX PUMP PERMEASE COMPONENT"/>
    <property type="match status" value="1"/>
</dbReference>